<dbReference type="OrthoDB" id="8590585at2"/>
<accession>A0A4Y9SCT6</accession>
<gene>
    <name evidence="2" type="ORF">E4L96_13340</name>
</gene>
<dbReference type="SUPFAM" id="SSF48452">
    <property type="entry name" value="TPR-like"/>
    <property type="match status" value="1"/>
</dbReference>
<dbReference type="PROSITE" id="PS51257">
    <property type="entry name" value="PROKAR_LIPOPROTEIN"/>
    <property type="match status" value="1"/>
</dbReference>
<keyword evidence="1" id="KW-0732">Signal</keyword>
<dbReference type="EMBL" id="SPVF01000163">
    <property type="protein sequence ID" value="TFW18271.1"/>
    <property type="molecule type" value="Genomic_DNA"/>
</dbReference>
<feature type="signal peptide" evidence="1">
    <location>
        <begin position="1"/>
        <end position="25"/>
    </location>
</feature>
<dbReference type="NCBIfam" id="NF038027">
    <property type="entry name" value="TssQ_fam"/>
    <property type="match status" value="1"/>
</dbReference>
<name>A0A4Y9SCT6_9BURK</name>
<sequence>MTPRRTSILTAALALLLAACGSLQTAPKAPETPARKELAAGLALYNSGDYPGAIKLLSGSQEISKADKATQLEAIKYTAFSYCLTGKPVPCRQQFQKALKLDPSFDLAPGEQGHPMWAPVWEKAKKPGR</sequence>
<comment type="caution">
    <text evidence="2">The sequence shown here is derived from an EMBL/GenBank/DDBJ whole genome shotgun (WGS) entry which is preliminary data.</text>
</comment>
<dbReference type="RefSeq" id="WP_135207721.1">
    <property type="nucleotide sequence ID" value="NZ_SPVF01000163.1"/>
</dbReference>
<dbReference type="InterPro" id="IPR011990">
    <property type="entry name" value="TPR-like_helical_dom_sf"/>
</dbReference>
<proteinExistence type="predicted"/>
<feature type="chain" id="PRO_5021483562" evidence="1">
    <location>
        <begin position="26"/>
        <end position="129"/>
    </location>
</feature>
<dbReference type="Proteomes" id="UP000298438">
    <property type="component" value="Unassembled WGS sequence"/>
</dbReference>
<dbReference type="Gene3D" id="1.25.40.10">
    <property type="entry name" value="Tetratricopeptide repeat domain"/>
    <property type="match status" value="1"/>
</dbReference>
<protein>
    <submittedName>
        <fullName evidence="2">Type VI secretion protein</fullName>
    </submittedName>
</protein>
<dbReference type="InterPro" id="IPR047780">
    <property type="entry name" value="TssQ-like"/>
</dbReference>
<keyword evidence="3" id="KW-1185">Reference proteome</keyword>
<reference evidence="2 3" key="1">
    <citation type="submission" date="2019-03" db="EMBL/GenBank/DDBJ databases">
        <title>Draft Genome Sequence of Massilia arenosa sp. nov., a Novel Massilia Species Isolated from a Sandy-loam Maize Soil.</title>
        <authorList>
            <person name="Raths R."/>
            <person name="Peta V."/>
            <person name="Bucking H."/>
        </authorList>
    </citation>
    <scope>NUCLEOTIDE SEQUENCE [LARGE SCALE GENOMIC DNA]</scope>
    <source>
        <strain evidence="2 3">MC02</strain>
    </source>
</reference>
<evidence type="ECO:0000313" key="3">
    <source>
        <dbReference type="Proteomes" id="UP000298438"/>
    </source>
</evidence>
<evidence type="ECO:0000256" key="1">
    <source>
        <dbReference type="SAM" id="SignalP"/>
    </source>
</evidence>
<organism evidence="2 3">
    <name type="scientific">Zemynaea arenosa</name>
    <dbReference type="NCBI Taxonomy" id="2561931"/>
    <lineage>
        <taxon>Bacteria</taxon>
        <taxon>Pseudomonadati</taxon>
        <taxon>Pseudomonadota</taxon>
        <taxon>Betaproteobacteria</taxon>
        <taxon>Burkholderiales</taxon>
        <taxon>Oxalobacteraceae</taxon>
        <taxon>Telluria group</taxon>
        <taxon>Zemynaea</taxon>
    </lineage>
</organism>
<dbReference type="AlphaFoldDB" id="A0A4Y9SCT6"/>
<evidence type="ECO:0000313" key="2">
    <source>
        <dbReference type="EMBL" id="TFW18271.1"/>
    </source>
</evidence>